<organism evidence="3 4">
    <name type="scientific">Glutamicibacter nicotianae</name>
    <name type="common">Arthrobacter nicotianae</name>
    <dbReference type="NCBI Taxonomy" id="37929"/>
    <lineage>
        <taxon>Bacteria</taxon>
        <taxon>Bacillati</taxon>
        <taxon>Actinomycetota</taxon>
        <taxon>Actinomycetes</taxon>
        <taxon>Micrococcales</taxon>
        <taxon>Micrococcaceae</taxon>
        <taxon>Glutamicibacter</taxon>
    </lineage>
</organism>
<evidence type="ECO:0000256" key="1">
    <source>
        <dbReference type="SAM" id="MobiDB-lite"/>
    </source>
</evidence>
<feature type="transmembrane region" description="Helical" evidence="2">
    <location>
        <begin position="12"/>
        <end position="33"/>
    </location>
</feature>
<keyword evidence="2" id="KW-0812">Transmembrane</keyword>
<keyword evidence="2" id="KW-0472">Membrane</keyword>
<accession>A0ABQ0RI00</accession>
<dbReference type="Proteomes" id="UP000316242">
    <property type="component" value="Unassembled WGS sequence"/>
</dbReference>
<keyword evidence="4" id="KW-1185">Reference proteome</keyword>
<evidence type="ECO:0000313" key="3">
    <source>
        <dbReference type="EMBL" id="GEC11451.1"/>
    </source>
</evidence>
<sequence length="166" mass="17807">MAVVKKPGADALVYFWFAISLAVLGVVIGQIGAVMMLNGTLELNVLNVTTLHLVAWGCYAGAVIFTIVVMHKALAMLIYLVHHQRPLPPRRMPVIRDAPVTAQTSETSPVSHASAGPTDLADPLGKDELPSGSKPKTFPRQALGALPAQDRWPRNRRQNSGKGDPA</sequence>
<keyword evidence="2" id="KW-1133">Transmembrane helix</keyword>
<proteinExistence type="predicted"/>
<evidence type="ECO:0000313" key="4">
    <source>
        <dbReference type="Proteomes" id="UP000316242"/>
    </source>
</evidence>
<dbReference type="EMBL" id="BJNE01000002">
    <property type="protein sequence ID" value="GEC11451.1"/>
    <property type="molecule type" value="Genomic_DNA"/>
</dbReference>
<feature type="transmembrane region" description="Helical" evidence="2">
    <location>
        <begin position="53"/>
        <end position="81"/>
    </location>
</feature>
<feature type="region of interest" description="Disordered" evidence="1">
    <location>
        <begin position="96"/>
        <end position="166"/>
    </location>
</feature>
<feature type="compositionally biased region" description="Polar residues" evidence="1">
    <location>
        <begin position="101"/>
        <end position="111"/>
    </location>
</feature>
<comment type="caution">
    <text evidence="3">The sequence shown here is derived from an EMBL/GenBank/DDBJ whole genome shotgun (WGS) entry which is preliminary data.</text>
</comment>
<name>A0ABQ0RI00_GLUNI</name>
<reference evidence="3 4" key="1">
    <citation type="submission" date="2019-06" db="EMBL/GenBank/DDBJ databases">
        <title>Whole genome shotgun sequence of Glutamicibacter nicotianae NBRC 14234.</title>
        <authorList>
            <person name="Hosoyama A."/>
            <person name="Uohara A."/>
            <person name="Ohji S."/>
            <person name="Ichikawa N."/>
        </authorList>
    </citation>
    <scope>NUCLEOTIDE SEQUENCE [LARGE SCALE GENOMIC DNA]</scope>
    <source>
        <strain evidence="3 4">NBRC 14234</strain>
    </source>
</reference>
<protein>
    <submittedName>
        <fullName evidence="3">Uncharacterized protein</fullName>
    </submittedName>
</protein>
<evidence type="ECO:0000256" key="2">
    <source>
        <dbReference type="SAM" id="Phobius"/>
    </source>
</evidence>
<gene>
    <name evidence="3" type="ORF">ANI01nite_06540</name>
</gene>